<keyword evidence="2" id="KW-1133">Transmembrane helix</keyword>
<dbReference type="OrthoDB" id="3266770at2759"/>
<feature type="transmembrane region" description="Helical" evidence="2">
    <location>
        <begin position="54"/>
        <end position="74"/>
    </location>
</feature>
<reference evidence="3" key="1">
    <citation type="submission" date="2019-10" db="EMBL/GenBank/DDBJ databases">
        <authorList>
            <consortium name="DOE Joint Genome Institute"/>
            <person name="Kuo A."/>
            <person name="Miyauchi S."/>
            <person name="Kiss E."/>
            <person name="Drula E."/>
            <person name="Kohler A."/>
            <person name="Sanchez-Garcia M."/>
            <person name="Andreopoulos B."/>
            <person name="Barry K.W."/>
            <person name="Bonito G."/>
            <person name="Buee M."/>
            <person name="Carver A."/>
            <person name="Chen C."/>
            <person name="Cichocki N."/>
            <person name="Clum A."/>
            <person name="Culley D."/>
            <person name="Crous P.W."/>
            <person name="Fauchery L."/>
            <person name="Girlanda M."/>
            <person name="Hayes R."/>
            <person name="Keri Z."/>
            <person name="LaButti K."/>
            <person name="Lipzen A."/>
            <person name="Lombard V."/>
            <person name="Magnuson J."/>
            <person name="Maillard F."/>
            <person name="Morin E."/>
            <person name="Murat C."/>
            <person name="Nolan M."/>
            <person name="Ohm R."/>
            <person name="Pangilinan J."/>
            <person name="Pereira M."/>
            <person name="Perotto S."/>
            <person name="Peter M."/>
            <person name="Riley R."/>
            <person name="Sitrit Y."/>
            <person name="Stielow B."/>
            <person name="Szollosi G."/>
            <person name="Zifcakova L."/>
            <person name="Stursova M."/>
            <person name="Spatafora J.W."/>
            <person name="Tedersoo L."/>
            <person name="Vaario L.-M."/>
            <person name="Yamada A."/>
            <person name="Yan M."/>
            <person name="Wang P."/>
            <person name="Xu J."/>
            <person name="Bruns T."/>
            <person name="Baldrian P."/>
            <person name="Vilgalys R."/>
            <person name="Henrissat B."/>
            <person name="Grigoriev I.V."/>
            <person name="Hibbett D."/>
            <person name="Nagy L.G."/>
            <person name="Martin F.M."/>
        </authorList>
    </citation>
    <scope>NUCLEOTIDE SEQUENCE</scope>
    <source>
        <strain evidence="3">Prilba</strain>
    </source>
</reference>
<sequence>MIIRPVARNTTAPAYTCASENPYCLSTRESTNNTSSPATTTTSSHTPLLTHRNLVGVLIIAALLALGLILWLCFGKWSKPIRHFLRGESRQNDNNTVRFGIGAGLTPINHRNGATSSKQQSKVLGIRANGNAADSDDDAEKAGIVDSSSGSQSSLGDKDKETTKAKLEPAPPAKVRRSAGGEKDKVQL</sequence>
<evidence type="ECO:0000256" key="1">
    <source>
        <dbReference type="SAM" id="MobiDB-lite"/>
    </source>
</evidence>
<evidence type="ECO:0000313" key="4">
    <source>
        <dbReference type="Proteomes" id="UP000759537"/>
    </source>
</evidence>
<keyword evidence="2" id="KW-0472">Membrane</keyword>
<name>A0A9P5T9R5_9AGAM</name>
<dbReference type="AlphaFoldDB" id="A0A9P5T9R5"/>
<dbReference type="EMBL" id="WHVB01000007">
    <property type="protein sequence ID" value="KAF8481192.1"/>
    <property type="molecule type" value="Genomic_DNA"/>
</dbReference>
<keyword evidence="2" id="KW-0812">Transmembrane</keyword>
<gene>
    <name evidence="3" type="ORF">DFH94DRAFT_738582</name>
</gene>
<proteinExistence type="predicted"/>
<evidence type="ECO:0000256" key="2">
    <source>
        <dbReference type="SAM" id="Phobius"/>
    </source>
</evidence>
<accession>A0A9P5T9R5</accession>
<feature type="compositionally biased region" description="Basic and acidic residues" evidence="1">
    <location>
        <begin position="156"/>
        <end position="167"/>
    </location>
</feature>
<evidence type="ECO:0000313" key="3">
    <source>
        <dbReference type="EMBL" id="KAF8481192.1"/>
    </source>
</evidence>
<feature type="region of interest" description="Disordered" evidence="1">
    <location>
        <begin position="129"/>
        <end position="188"/>
    </location>
</feature>
<organism evidence="3 4">
    <name type="scientific">Russula ochroleuca</name>
    <dbReference type="NCBI Taxonomy" id="152965"/>
    <lineage>
        <taxon>Eukaryota</taxon>
        <taxon>Fungi</taxon>
        <taxon>Dikarya</taxon>
        <taxon>Basidiomycota</taxon>
        <taxon>Agaricomycotina</taxon>
        <taxon>Agaricomycetes</taxon>
        <taxon>Russulales</taxon>
        <taxon>Russulaceae</taxon>
        <taxon>Russula</taxon>
    </lineage>
</organism>
<reference evidence="3" key="2">
    <citation type="journal article" date="2020" name="Nat. Commun.">
        <title>Large-scale genome sequencing of mycorrhizal fungi provides insights into the early evolution of symbiotic traits.</title>
        <authorList>
            <person name="Miyauchi S."/>
            <person name="Kiss E."/>
            <person name="Kuo A."/>
            <person name="Drula E."/>
            <person name="Kohler A."/>
            <person name="Sanchez-Garcia M."/>
            <person name="Morin E."/>
            <person name="Andreopoulos B."/>
            <person name="Barry K.W."/>
            <person name="Bonito G."/>
            <person name="Buee M."/>
            <person name="Carver A."/>
            <person name="Chen C."/>
            <person name="Cichocki N."/>
            <person name="Clum A."/>
            <person name="Culley D."/>
            <person name="Crous P.W."/>
            <person name="Fauchery L."/>
            <person name="Girlanda M."/>
            <person name="Hayes R.D."/>
            <person name="Keri Z."/>
            <person name="LaButti K."/>
            <person name="Lipzen A."/>
            <person name="Lombard V."/>
            <person name="Magnuson J."/>
            <person name="Maillard F."/>
            <person name="Murat C."/>
            <person name="Nolan M."/>
            <person name="Ohm R.A."/>
            <person name="Pangilinan J."/>
            <person name="Pereira M.F."/>
            <person name="Perotto S."/>
            <person name="Peter M."/>
            <person name="Pfister S."/>
            <person name="Riley R."/>
            <person name="Sitrit Y."/>
            <person name="Stielow J.B."/>
            <person name="Szollosi G."/>
            <person name="Zifcakova L."/>
            <person name="Stursova M."/>
            <person name="Spatafora J.W."/>
            <person name="Tedersoo L."/>
            <person name="Vaario L.M."/>
            <person name="Yamada A."/>
            <person name="Yan M."/>
            <person name="Wang P."/>
            <person name="Xu J."/>
            <person name="Bruns T."/>
            <person name="Baldrian P."/>
            <person name="Vilgalys R."/>
            <person name="Dunand C."/>
            <person name="Henrissat B."/>
            <person name="Grigoriev I.V."/>
            <person name="Hibbett D."/>
            <person name="Nagy L.G."/>
            <person name="Martin F.M."/>
        </authorList>
    </citation>
    <scope>NUCLEOTIDE SEQUENCE</scope>
    <source>
        <strain evidence="3">Prilba</strain>
    </source>
</reference>
<feature type="compositionally biased region" description="Basic and acidic residues" evidence="1">
    <location>
        <begin position="179"/>
        <end position="188"/>
    </location>
</feature>
<keyword evidence="4" id="KW-1185">Reference proteome</keyword>
<protein>
    <submittedName>
        <fullName evidence="3">Uncharacterized protein</fullName>
    </submittedName>
</protein>
<dbReference type="Proteomes" id="UP000759537">
    <property type="component" value="Unassembled WGS sequence"/>
</dbReference>
<comment type="caution">
    <text evidence="3">The sequence shown here is derived from an EMBL/GenBank/DDBJ whole genome shotgun (WGS) entry which is preliminary data.</text>
</comment>